<dbReference type="GO" id="GO:0003677">
    <property type="term" value="F:DNA binding"/>
    <property type="evidence" value="ECO:0007669"/>
    <property type="project" value="UniProtKB-KW"/>
</dbReference>
<dbReference type="InterPro" id="IPR033454">
    <property type="entry name" value="RecG_wedge"/>
</dbReference>
<dbReference type="SMART" id="SM00487">
    <property type="entry name" value="DEXDc"/>
    <property type="match status" value="1"/>
</dbReference>
<evidence type="ECO:0000256" key="8">
    <source>
        <dbReference type="ARBA" id="ARBA00023125"/>
    </source>
</evidence>
<evidence type="ECO:0000313" key="19">
    <source>
        <dbReference type="Proteomes" id="UP000671908"/>
    </source>
</evidence>
<dbReference type="SUPFAM" id="SSF52540">
    <property type="entry name" value="P-loop containing nucleoside triphosphate hydrolases"/>
    <property type="match status" value="1"/>
</dbReference>
<keyword evidence="8" id="KW-0238">DNA-binding</keyword>
<dbReference type="KEGG" id="tpav:HRQ91_09860"/>
<evidence type="ECO:0000256" key="5">
    <source>
        <dbReference type="ARBA" id="ARBA00022801"/>
    </source>
</evidence>
<evidence type="ECO:0000256" key="15">
    <source>
        <dbReference type="RuleBase" id="RU363016"/>
    </source>
</evidence>
<evidence type="ECO:0000256" key="11">
    <source>
        <dbReference type="ARBA" id="ARBA00023235"/>
    </source>
</evidence>
<dbReference type="GO" id="GO:0016787">
    <property type="term" value="F:hydrolase activity"/>
    <property type="evidence" value="ECO:0007669"/>
    <property type="project" value="UniProtKB-KW"/>
</dbReference>
<comment type="similarity">
    <text evidence="1 15">Belongs to the helicase family. RecG subfamily.</text>
</comment>
<sequence length="733" mass="81515">MKLEEIRIPVGSLPGVGPAAVKLFANLNVFTVADLLTLYPRDYDDRTKIVTLSQFNKAKVHTVAEVTAHDWFGYGRMRTLKIYINDKTAEAQLVAFNRPFFEKMLPVGSIIVVSGSFFIKYNSLQSSSFEIIKLSDGLKDDQSIADYEGKPLPDSGVIPIYPLTEGLSLKSVQKAVNAALKQCCAGIDDELPQQIIDKRQLLSKKDAVRLIHQPTQYSDIEKARRNLIYEELFRFQYSMAERAYEHKGCLPDVENTKDVSDHISGGAMRTSVNSAEAYDFREDLSPLQKKLFERLPFQLTDDQINVIRQMNEDIDRGYKERSALLKGTAEGKVDKPVYTMARLLQGDVGSGKTLVAFFACLRTVNWGGQCAIMAPTEILARQHAENADRLLGFMGIRIAFLTASVHASGRKQLLKALKEGNIDIVIGTHALFSSAVVYKDLQTVVIDEQHRFGVMQRNAIIGKGLQLASHRYVSPHFLMMSATPIPQTLALTVFGDLDVSVIKTMPSGRKPVITYLVREGNEKNVYGAVLKELKAGHQAYFIYPAIEGSVEESDKQNTSAEKAFSLLSSKIFPEYKCALLHSKIDEDTQIRVLKEFRDGKIKILIATTVVEVGVDVPSATCMVIEQADRFGLAQLHQLRGRVGRGSEQSYCFLVYGKNITESGIARMKALRENTDGFIIAEEDLKLRGPGELTGTAQSGILSLGISDLVRDRQILEQARADAFDLMRRKLQGG</sequence>
<dbReference type="InterPro" id="IPR012340">
    <property type="entry name" value="NA-bd_OB-fold"/>
</dbReference>
<dbReference type="GO" id="GO:0005524">
    <property type="term" value="F:ATP binding"/>
    <property type="evidence" value="ECO:0007669"/>
    <property type="project" value="UniProtKB-KW"/>
</dbReference>
<evidence type="ECO:0000256" key="6">
    <source>
        <dbReference type="ARBA" id="ARBA00022806"/>
    </source>
</evidence>
<dbReference type="InterPro" id="IPR047112">
    <property type="entry name" value="RecG/Mfd"/>
</dbReference>
<dbReference type="Pfam" id="PF19833">
    <property type="entry name" value="RecG_dom3_C"/>
    <property type="match status" value="1"/>
</dbReference>
<keyword evidence="19" id="KW-1185">Reference proteome</keyword>
<dbReference type="RefSeq" id="WP_210119386.1">
    <property type="nucleotide sequence ID" value="NZ_CP054142.1"/>
</dbReference>
<feature type="domain" description="Helicase C-terminal" evidence="17">
    <location>
        <begin position="521"/>
        <end position="685"/>
    </location>
</feature>
<feature type="domain" description="Helicase ATP-binding" evidence="16">
    <location>
        <begin position="333"/>
        <end position="502"/>
    </location>
</feature>
<dbReference type="InterPro" id="IPR045562">
    <property type="entry name" value="RecG_dom3_C"/>
</dbReference>
<organism evidence="18 19">
    <name type="scientific">Treponema parvum</name>
    <dbReference type="NCBI Taxonomy" id="138851"/>
    <lineage>
        <taxon>Bacteria</taxon>
        <taxon>Pseudomonadati</taxon>
        <taxon>Spirochaetota</taxon>
        <taxon>Spirochaetia</taxon>
        <taxon>Spirochaetales</taxon>
        <taxon>Treponemataceae</taxon>
        <taxon>Treponema</taxon>
    </lineage>
</organism>
<evidence type="ECO:0000256" key="12">
    <source>
        <dbReference type="ARBA" id="ARBA00034617"/>
    </source>
</evidence>
<dbReference type="CDD" id="cd04488">
    <property type="entry name" value="RecG_wedge_OBF"/>
    <property type="match status" value="1"/>
</dbReference>
<keyword evidence="4 15" id="KW-0227">DNA damage</keyword>
<comment type="catalytic activity">
    <reaction evidence="12 15">
        <text>Couples ATP hydrolysis with the unwinding of duplex DNA by translocating in the 3'-5' direction.</text>
        <dbReference type="EC" id="5.6.2.4"/>
    </reaction>
</comment>
<dbReference type="InterPro" id="IPR014001">
    <property type="entry name" value="Helicase_ATP-bd"/>
</dbReference>
<dbReference type="GO" id="GO:0043138">
    <property type="term" value="F:3'-5' DNA helicase activity"/>
    <property type="evidence" value="ECO:0007669"/>
    <property type="project" value="UniProtKB-EC"/>
</dbReference>
<evidence type="ECO:0000256" key="10">
    <source>
        <dbReference type="ARBA" id="ARBA00023204"/>
    </source>
</evidence>
<evidence type="ECO:0000256" key="2">
    <source>
        <dbReference type="ARBA" id="ARBA00017846"/>
    </source>
</evidence>
<dbReference type="InterPro" id="IPR001650">
    <property type="entry name" value="Helicase_C-like"/>
</dbReference>
<comment type="catalytic activity">
    <reaction evidence="14 15">
        <text>ATP + H2O = ADP + phosphate + H(+)</text>
        <dbReference type="Rhea" id="RHEA:13065"/>
        <dbReference type="ChEBI" id="CHEBI:15377"/>
        <dbReference type="ChEBI" id="CHEBI:15378"/>
        <dbReference type="ChEBI" id="CHEBI:30616"/>
        <dbReference type="ChEBI" id="CHEBI:43474"/>
        <dbReference type="ChEBI" id="CHEBI:456216"/>
        <dbReference type="EC" id="5.6.2.4"/>
    </reaction>
</comment>
<name>A0A975IFA9_9SPIR</name>
<dbReference type="EMBL" id="CP054142">
    <property type="protein sequence ID" value="QTQ14743.1"/>
    <property type="molecule type" value="Genomic_DNA"/>
</dbReference>
<evidence type="ECO:0000256" key="13">
    <source>
        <dbReference type="ARBA" id="ARBA00034808"/>
    </source>
</evidence>
<keyword evidence="11" id="KW-0413">Isomerase</keyword>
<dbReference type="GO" id="GO:0006281">
    <property type="term" value="P:DNA repair"/>
    <property type="evidence" value="ECO:0007669"/>
    <property type="project" value="UniProtKB-UniRule"/>
</dbReference>
<gene>
    <name evidence="18" type="primary">recG</name>
    <name evidence="18" type="ORF">HRQ91_09860</name>
</gene>
<keyword evidence="9 15" id="KW-0233">DNA recombination</keyword>
<evidence type="ECO:0000259" key="16">
    <source>
        <dbReference type="PROSITE" id="PS51192"/>
    </source>
</evidence>
<dbReference type="InterPro" id="IPR004609">
    <property type="entry name" value="ATP-dep_DNA_helicase_RecG"/>
</dbReference>
<evidence type="ECO:0000256" key="14">
    <source>
        <dbReference type="ARBA" id="ARBA00048988"/>
    </source>
</evidence>
<dbReference type="InterPro" id="IPR027417">
    <property type="entry name" value="P-loop_NTPase"/>
</dbReference>
<proteinExistence type="inferred from homology"/>
<evidence type="ECO:0000256" key="7">
    <source>
        <dbReference type="ARBA" id="ARBA00022840"/>
    </source>
</evidence>
<dbReference type="Pfam" id="PF17191">
    <property type="entry name" value="RecG_wedge"/>
    <property type="match status" value="1"/>
</dbReference>
<dbReference type="PANTHER" id="PTHR47964">
    <property type="entry name" value="ATP-DEPENDENT DNA HELICASE HOMOLOG RECG, CHLOROPLASTIC"/>
    <property type="match status" value="1"/>
</dbReference>
<evidence type="ECO:0000256" key="4">
    <source>
        <dbReference type="ARBA" id="ARBA00022763"/>
    </source>
</evidence>
<dbReference type="Proteomes" id="UP000671908">
    <property type="component" value="Chromosome"/>
</dbReference>
<accession>A0A975IFA9</accession>
<dbReference type="SUPFAM" id="SSF50249">
    <property type="entry name" value="Nucleic acid-binding proteins"/>
    <property type="match status" value="1"/>
</dbReference>
<dbReference type="SMART" id="SM00490">
    <property type="entry name" value="HELICc"/>
    <property type="match status" value="1"/>
</dbReference>
<dbReference type="GO" id="GO:0006310">
    <property type="term" value="P:DNA recombination"/>
    <property type="evidence" value="ECO:0007669"/>
    <property type="project" value="UniProtKB-UniRule"/>
</dbReference>
<dbReference type="AlphaFoldDB" id="A0A975IFA9"/>
<dbReference type="PROSITE" id="PS51192">
    <property type="entry name" value="HELICASE_ATP_BIND_1"/>
    <property type="match status" value="1"/>
</dbReference>
<reference evidence="18 19" key="1">
    <citation type="journal article" date="2021" name="Microbiol. Resour. Announc.">
        <title>Complete Genome Sequences of Three Human Oral Treponema parvum Isolates.</title>
        <authorList>
            <person name="Zeng H."/>
            <person name="Watt R.M."/>
        </authorList>
    </citation>
    <scope>NUCLEOTIDE SEQUENCE [LARGE SCALE GENOMIC DNA]</scope>
    <source>
        <strain evidence="18 19">ATCC 700770</strain>
    </source>
</reference>
<evidence type="ECO:0000256" key="1">
    <source>
        <dbReference type="ARBA" id="ARBA00007504"/>
    </source>
</evidence>
<dbReference type="Pfam" id="PF00271">
    <property type="entry name" value="Helicase_C"/>
    <property type="match status" value="1"/>
</dbReference>
<protein>
    <recommendedName>
        <fullName evidence="2 15">ATP-dependent DNA helicase RecG</fullName>
        <ecNumber evidence="13 15">5.6.2.4</ecNumber>
    </recommendedName>
</protein>
<evidence type="ECO:0000256" key="9">
    <source>
        <dbReference type="ARBA" id="ARBA00023172"/>
    </source>
</evidence>
<dbReference type="Gene3D" id="3.40.50.300">
    <property type="entry name" value="P-loop containing nucleotide triphosphate hydrolases"/>
    <property type="match status" value="2"/>
</dbReference>
<dbReference type="EC" id="5.6.2.4" evidence="13 15"/>
<evidence type="ECO:0000313" key="18">
    <source>
        <dbReference type="EMBL" id="QTQ14743.1"/>
    </source>
</evidence>
<dbReference type="NCBIfam" id="TIGR00643">
    <property type="entry name" value="recG"/>
    <property type="match status" value="1"/>
</dbReference>
<keyword evidence="10 15" id="KW-0234">DNA repair</keyword>
<dbReference type="PANTHER" id="PTHR47964:SF1">
    <property type="entry name" value="ATP-DEPENDENT DNA HELICASE HOMOLOG RECG, CHLOROPLASTIC"/>
    <property type="match status" value="1"/>
</dbReference>
<dbReference type="Pfam" id="PF00270">
    <property type="entry name" value="DEAD"/>
    <property type="match status" value="1"/>
</dbReference>
<keyword evidence="6 15" id="KW-0347">Helicase</keyword>
<dbReference type="PROSITE" id="PS51194">
    <property type="entry name" value="HELICASE_CTER"/>
    <property type="match status" value="1"/>
</dbReference>
<evidence type="ECO:0000259" key="17">
    <source>
        <dbReference type="PROSITE" id="PS51194"/>
    </source>
</evidence>
<keyword evidence="3 15" id="KW-0547">Nucleotide-binding</keyword>
<keyword evidence="7 15" id="KW-0067">ATP-binding</keyword>
<comment type="function">
    <text evidence="15">Plays a critical role in recombination and DNA repair. Helps process Holliday junction intermediates to mature products by catalyzing branch migration. Has replication fork regression activity, unwinds stalled or blocked replication forks to make a HJ that can be resolved. Has a DNA unwinding activity characteristic of a DNA helicase with 3'-5' polarity.</text>
</comment>
<evidence type="ECO:0000256" key="3">
    <source>
        <dbReference type="ARBA" id="ARBA00022741"/>
    </source>
</evidence>
<dbReference type="InterPro" id="IPR011545">
    <property type="entry name" value="DEAD/DEAH_box_helicase_dom"/>
</dbReference>
<dbReference type="NCBIfam" id="NF008165">
    <property type="entry name" value="PRK10917.1-3"/>
    <property type="match status" value="1"/>
</dbReference>
<keyword evidence="5 15" id="KW-0378">Hydrolase</keyword>
<dbReference type="Gene3D" id="2.40.50.140">
    <property type="entry name" value="Nucleic acid-binding proteins"/>
    <property type="match status" value="1"/>
</dbReference>